<keyword evidence="2" id="KW-1185">Reference proteome</keyword>
<gene>
    <name evidence="1" type="ORF">DHETER_LOCUS6739</name>
</gene>
<comment type="caution">
    <text evidence="1">The sequence shown here is derived from an EMBL/GenBank/DDBJ whole genome shotgun (WGS) entry which is preliminary data.</text>
</comment>
<organism evidence="1 2">
    <name type="scientific">Dentiscutata heterogama</name>
    <dbReference type="NCBI Taxonomy" id="1316150"/>
    <lineage>
        <taxon>Eukaryota</taxon>
        <taxon>Fungi</taxon>
        <taxon>Fungi incertae sedis</taxon>
        <taxon>Mucoromycota</taxon>
        <taxon>Glomeromycotina</taxon>
        <taxon>Glomeromycetes</taxon>
        <taxon>Diversisporales</taxon>
        <taxon>Gigasporaceae</taxon>
        <taxon>Dentiscutata</taxon>
    </lineage>
</organism>
<dbReference type="Proteomes" id="UP000789702">
    <property type="component" value="Unassembled WGS sequence"/>
</dbReference>
<name>A0ACA9MFJ6_9GLOM</name>
<reference evidence="1" key="1">
    <citation type="submission" date="2021-06" db="EMBL/GenBank/DDBJ databases">
        <authorList>
            <person name="Kallberg Y."/>
            <person name="Tangrot J."/>
            <person name="Rosling A."/>
        </authorList>
    </citation>
    <scope>NUCLEOTIDE SEQUENCE</scope>
    <source>
        <strain evidence="1">IL203A</strain>
    </source>
</reference>
<protein>
    <submittedName>
        <fullName evidence="1">9741_t:CDS:1</fullName>
    </submittedName>
</protein>
<feature type="non-terminal residue" evidence="1">
    <location>
        <position position="78"/>
    </location>
</feature>
<accession>A0ACA9MFJ6</accession>
<evidence type="ECO:0000313" key="2">
    <source>
        <dbReference type="Proteomes" id="UP000789702"/>
    </source>
</evidence>
<dbReference type="EMBL" id="CAJVPU010008795">
    <property type="protein sequence ID" value="CAG8587939.1"/>
    <property type="molecule type" value="Genomic_DNA"/>
</dbReference>
<proteinExistence type="predicted"/>
<sequence>MQHILDSTHLLMMSPKERAIIQVCGIHCGSPIGSFRMNAQFAKDHDDGTPNLFRALGFIKDFITIAFKLLGWSGESRV</sequence>
<evidence type="ECO:0000313" key="1">
    <source>
        <dbReference type="EMBL" id="CAG8587939.1"/>
    </source>
</evidence>